<evidence type="ECO:0000313" key="2">
    <source>
        <dbReference type="EMBL" id="VAY86200.1"/>
    </source>
</evidence>
<dbReference type="InterPro" id="IPR025738">
    <property type="entry name" value="BatD"/>
</dbReference>
<keyword evidence="1" id="KW-0812">Transmembrane</keyword>
<keyword evidence="1" id="KW-1133">Transmembrane helix</keyword>
<dbReference type="EMBL" id="UOYO01000002">
    <property type="protein sequence ID" value="VAY86200.1"/>
    <property type="molecule type" value="Genomic_DNA"/>
</dbReference>
<organism evidence="2">
    <name type="scientific">hydrothermal vent metagenome</name>
    <dbReference type="NCBI Taxonomy" id="652676"/>
    <lineage>
        <taxon>unclassified sequences</taxon>
        <taxon>metagenomes</taxon>
        <taxon>ecological metagenomes</taxon>
    </lineage>
</organism>
<accession>A0A3B1DRA9</accession>
<gene>
    <name evidence="2" type="ORF">MNB_ARC-1_859</name>
</gene>
<dbReference type="AlphaFoldDB" id="A0A3B1DRA9"/>
<name>A0A3B1DRA9_9ZZZZ</name>
<reference evidence="2" key="1">
    <citation type="submission" date="2018-10" db="EMBL/GenBank/DDBJ databases">
        <authorList>
            <person name="Aoki K."/>
        </authorList>
    </citation>
    <scope>NUCLEOTIDE SEQUENCE</scope>
</reference>
<dbReference type="Pfam" id="PF13584">
    <property type="entry name" value="BatD"/>
    <property type="match status" value="3"/>
</dbReference>
<evidence type="ECO:0000256" key="1">
    <source>
        <dbReference type="SAM" id="Phobius"/>
    </source>
</evidence>
<dbReference type="PANTHER" id="PTHR40940">
    <property type="entry name" value="PROTEIN BATD-RELATED"/>
    <property type="match status" value="1"/>
</dbReference>
<proteinExistence type="predicted"/>
<keyword evidence="1" id="KW-0472">Membrane</keyword>
<dbReference type="PANTHER" id="PTHR40940:SF2">
    <property type="entry name" value="BATD"/>
    <property type="match status" value="1"/>
</dbReference>
<protein>
    <submittedName>
        <fullName evidence="2">BatD</fullName>
    </submittedName>
</protein>
<feature type="transmembrane region" description="Helical" evidence="1">
    <location>
        <begin position="391"/>
        <end position="412"/>
    </location>
</feature>
<sequence length="482" mass="54684">MTKLLFLFITSLCLYSQVTIEAPKTFIAGQGVAFSISASGKNVNFPQINSIDGFAVQNQGTSNQTTIINGKMSQTVIKQYVFYPTKDIIIPSFDIDIDGNVEHTNETKISLQKASKTQSSDFDLTIEIDKKKAYVGEEIVLTITFKYRKNLQLYDLKFSKPTFNNFWSKQLQNKNNIQDNTYNVQKLSFLLFPQKSGVLTISPINIIALLPDLNSRRSLFGSATKKKIIYSNELNIKVEPLPSDVTLIGDFNIKTTVNKNSIKVGEAVSFQLEISGRGNIDDLEEYILDIPKATIYDNKSKKDFNILNGKYGGVYKKSYSIVASDNFTIPAIELKYFDKISKQIKTVKSKEYTIKVDNTAKSNQQLEIKKGKTKEVIKEKTVYVNASFAELIQTFLFGFLSATLLFGIIFLLKNKKIQKNELSLEVEIKNCKTITELLKKMTPYVSINTKLDSIIYEMESNKQLNFKKIKRELISIVQELKL</sequence>